<feature type="non-terminal residue" evidence="2">
    <location>
        <position position="44"/>
    </location>
</feature>
<evidence type="ECO:0000313" key="2">
    <source>
        <dbReference type="EMBL" id="GBN63562.1"/>
    </source>
</evidence>
<organism evidence="2 6">
    <name type="scientific">Araneus ventricosus</name>
    <name type="common">Orbweaver spider</name>
    <name type="synonym">Epeira ventricosa</name>
    <dbReference type="NCBI Taxonomy" id="182803"/>
    <lineage>
        <taxon>Eukaryota</taxon>
        <taxon>Metazoa</taxon>
        <taxon>Ecdysozoa</taxon>
        <taxon>Arthropoda</taxon>
        <taxon>Chelicerata</taxon>
        <taxon>Arachnida</taxon>
        <taxon>Araneae</taxon>
        <taxon>Araneomorphae</taxon>
        <taxon>Entelegynae</taxon>
        <taxon>Araneoidea</taxon>
        <taxon>Araneidae</taxon>
        <taxon>Araneus</taxon>
    </lineage>
</organism>
<accession>A0A4Y2QJR1</accession>
<evidence type="ECO:0000313" key="5">
    <source>
        <dbReference type="EMBL" id="GBN64590.1"/>
    </source>
</evidence>
<dbReference type="EMBL" id="BGPR01221992">
    <property type="protein sequence ID" value="GBN64494.1"/>
    <property type="molecule type" value="Genomic_DNA"/>
</dbReference>
<evidence type="ECO:0000313" key="4">
    <source>
        <dbReference type="EMBL" id="GBN64494.1"/>
    </source>
</evidence>
<dbReference type="EMBL" id="BGPR01221547">
    <property type="protein sequence ID" value="GBN63562.1"/>
    <property type="molecule type" value="Genomic_DNA"/>
</dbReference>
<comment type="caution">
    <text evidence="2">The sequence shown here is derived from an EMBL/GenBank/DDBJ whole genome shotgun (WGS) entry which is preliminary data.</text>
</comment>
<keyword evidence="6" id="KW-1185">Reference proteome</keyword>
<evidence type="ECO:0000313" key="6">
    <source>
        <dbReference type="Proteomes" id="UP000499080"/>
    </source>
</evidence>
<dbReference type="EMBL" id="BGPR01221556">
    <property type="protein sequence ID" value="GBN63582.1"/>
    <property type="molecule type" value="Genomic_DNA"/>
</dbReference>
<feature type="region of interest" description="Disordered" evidence="1">
    <location>
        <begin position="1"/>
        <end position="21"/>
    </location>
</feature>
<gene>
    <name evidence="5" type="ORF">AVEN_200687_1</name>
    <name evidence="2" type="ORF">AVEN_214977_1</name>
    <name evidence="3" type="ORF">AVEN_251818_1</name>
    <name evidence="4" type="ORF">AVEN_260649_1</name>
</gene>
<reference evidence="2 6" key="1">
    <citation type="journal article" date="2019" name="Sci. Rep.">
        <title>Orb-weaving spider Araneus ventricosus genome elucidates the spidroin gene catalogue.</title>
        <authorList>
            <person name="Kono N."/>
            <person name="Nakamura H."/>
            <person name="Ohtoshi R."/>
            <person name="Moran D.A.P."/>
            <person name="Shinohara A."/>
            <person name="Yoshida Y."/>
            <person name="Fujiwara M."/>
            <person name="Mori M."/>
            <person name="Tomita M."/>
            <person name="Arakawa K."/>
        </authorList>
    </citation>
    <scope>NUCLEOTIDE SEQUENCE [LARGE SCALE GENOMIC DNA]</scope>
</reference>
<name>A0A4Y2QJR1_ARAVE</name>
<dbReference type="AlphaFoldDB" id="A0A4Y2QJR1"/>
<proteinExistence type="predicted"/>
<evidence type="ECO:0000256" key="1">
    <source>
        <dbReference type="SAM" id="MobiDB-lite"/>
    </source>
</evidence>
<evidence type="ECO:0000313" key="3">
    <source>
        <dbReference type="EMBL" id="GBN63582.1"/>
    </source>
</evidence>
<dbReference type="Proteomes" id="UP000499080">
    <property type="component" value="Unassembled WGS sequence"/>
</dbReference>
<protein>
    <submittedName>
        <fullName evidence="2">Uncharacterized protein</fullName>
    </submittedName>
</protein>
<sequence>MREEAARGGGSFSGRPPLGGCEEEGIRRISFGFGMDKGFSLEFH</sequence>
<dbReference type="EMBL" id="BGPR01222044">
    <property type="protein sequence ID" value="GBN64590.1"/>
    <property type="molecule type" value="Genomic_DNA"/>
</dbReference>